<accession>A0A3N4MVU5</accession>
<dbReference type="Pfam" id="PF11008">
    <property type="entry name" value="DUF2846"/>
    <property type="match status" value="1"/>
</dbReference>
<protein>
    <submittedName>
        <fullName evidence="3">DUF2846 domain-containing protein</fullName>
    </submittedName>
</protein>
<feature type="signal peptide" evidence="1">
    <location>
        <begin position="1"/>
        <end position="22"/>
    </location>
</feature>
<proteinExistence type="predicted"/>
<evidence type="ECO:0000256" key="1">
    <source>
        <dbReference type="SAM" id="SignalP"/>
    </source>
</evidence>
<name>A0A3N4MVU5_9BACT</name>
<comment type="caution">
    <text evidence="3">The sequence shown here is derived from an EMBL/GenBank/DDBJ whole genome shotgun (WGS) entry which is preliminary data.</text>
</comment>
<reference evidence="4" key="1">
    <citation type="submission" date="2018-11" db="EMBL/GenBank/DDBJ databases">
        <title>Chitinophaga lutea sp.nov., isolate from arsenic contaminated soil.</title>
        <authorList>
            <person name="Zong Y."/>
        </authorList>
    </citation>
    <scope>NUCLEOTIDE SEQUENCE [LARGE SCALE GENOMIC DNA]</scope>
    <source>
        <strain evidence="4">YLT18</strain>
    </source>
</reference>
<gene>
    <name evidence="3" type="ORF">EG028_20575</name>
</gene>
<evidence type="ECO:0000313" key="3">
    <source>
        <dbReference type="EMBL" id="RPD39513.1"/>
    </source>
</evidence>
<feature type="domain" description="DUF2846" evidence="2">
    <location>
        <begin position="26"/>
        <end position="105"/>
    </location>
</feature>
<dbReference type="AlphaFoldDB" id="A0A3N4MVU5"/>
<dbReference type="Proteomes" id="UP000279089">
    <property type="component" value="Unassembled WGS sequence"/>
</dbReference>
<dbReference type="EMBL" id="RMBX01000011">
    <property type="protein sequence ID" value="RPD39513.1"/>
    <property type="molecule type" value="Genomic_DNA"/>
</dbReference>
<evidence type="ECO:0000259" key="2">
    <source>
        <dbReference type="Pfam" id="PF11008"/>
    </source>
</evidence>
<dbReference type="OrthoDB" id="1350465at2"/>
<feature type="chain" id="PRO_5018305238" evidence="1">
    <location>
        <begin position="23"/>
        <end position="142"/>
    </location>
</feature>
<dbReference type="InterPro" id="IPR022548">
    <property type="entry name" value="DUF2846"/>
</dbReference>
<sequence>MKALRIALLFLFAACFAPAARAQDSTGAAKVYFVRNTGYNGMAIAFHCFIDSVRVCDLRNKHYSVHTVPAGDHTLNVTLYAKEIKTQKNTLTLSVEKDKIYYIKILPGKTYNYGGTFQLLSVAETTIKSVLADCKEQTDCLK</sequence>
<keyword evidence="4" id="KW-1185">Reference proteome</keyword>
<keyword evidence="1" id="KW-0732">Signal</keyword>
<evidence type="ECO:0000313" key="4">
    <source>
        <dbReference type="Proteomes" id="UP000279089"/>
    </source>
</evidence>
<dbReference type="RefSeq" id="WP_120518158.1">
    <property type="nucleotide sequence ID" value="NZ_QXZY01000011.1"/>
</dbReference>
<organism evidence="3 4">
    <name type="scientific">Chitinophaga barathri</name>
    <dbReference type="NCBI Taxonomy" id="1647451"/>
    <lineage>
        <taxon>Bacteria</taxon>
        <taxon>Pseudomonadati</taxon>
        <taxon>Bacteroidota</taxon>
        <taxon>Chitinophagia</taxon>
        <taxon>Chitinophagales</taxon>
        <taxon>Chitinophagaceae</taxon>
        <taxon>Chitinophaga</taxon>
    </lineage>
</organism>